<feature type="compositionally biased region" description="Basic residues" evidence="4">
    <location>
        <begin position="39"/>
        <end position="48"/>
    </location>
</feature>
<dbReference type="GO" id="GO:0008270">
    <property type="term" value="F:zinc ion binding"/>
    <property type="evidence" value="ECO:0007669"/>
    <property type="project" value="InterPro"/>
</dbReference>
<feature type="transmembrane region" description="Helical" evidence="5">
    <location>
        <begin position="393"/>
        <end position="414"/>
    </location>
</feature>
<dbReference type="GeneID" id="81386645"/>
<protein>
    <submittedName>
        <fullName evidence="7">Transcriptional regulatory protein C1F7.11c</fullName>
    </submittedName>
</protein>
<reference evidence="7" key="1">
    <citation type="submission" date="2022-11" db="EMBL/GenBank/DDBJ databases">
        <authorList>
            <person name="Petersen C."/>
        </authorList>
    </citation>
    <scope>NUCLEOTIDE SEQUENCE</scope>
    <source>
        <strain evidence="7">IBT 23319</strain>
    </source>
</reference>
<evidence type="ECO:0000313" key="8">
    <source>
        <dbReference type="Proteomes" id="UP001147733"/>
    </source>
</evidence>
<feature type="region of interest" description="Disordered" evidence="4">
    <location>
        <begin position="30"/>
        <end position="60"/>
    </location>
</feature>
<dbReference type="OrthoDB" id="3364175at2759"/>
<name>A0A9W9TIA1_PENCI</name>
<dbReference type="InterPro" id="IPR007219">
    <property type="entry name" value="XnlR_reg_dom"/>
</dbReference>
<dbReference type="GO" id="GO:0006351">
    <property type="term" value="P:DNA-templated transcription"/>
    <property type="evidence" value="ECO:0007669"/>
    <property type="project" value="InterPro"/>
</dbReference>
<keyword evidence="5" id="KW-1133">Transmembrane helix</keyword>
<feature type="domain" description="Xylanolytic transcriptional activator regulatory" evidence="6">
    <location>
        <begin position="175"/>
        <end position="249"/>
    </location>
</feature>
<keyword evidence="1" id="KW-0805">Transcription regulation</keyword>
<reference evidence="7" key="2">
    <citation type="journal article" date="2023" name="IMA Fungus">
        <title>Comparative genomic study of the Penicillium genus elucidates a diverse pangenome and 15 lateral gene transfer events.</title>
        <authorList>
            <person name="Petersen C."/>
            <person name="Sorensen T."/>
            <person name="Nielsen M.R."/>
            <person name="Sondergaard T.E."/>
            <person name="Sorensen J.L."/>
            <person name="Fitzpatrick D.A."/>
            <person name="Frisvad J.C."/>
            <person name="Nielsen K.L."/>
        </authorList>
    </citation>
    <scope>NUCLEOTIDE SEQUENCE</scope>
    <source>
        <strain evidence="7">IBT 23319</strain>
    </source>
</reference>
<dbReference type="GO" id="GO:0000978">
    <property type="term" value="F:RNA polymerase II cis-regulatory region sequence-specific DNA binding"/>
    <property type="evidence" value="ECO:0007669"/>
    <property type="project" value="TreeGrafter"/>
</dbReference>
<sequence length="560" mass="64046">MSTDGMATLTTATGSGYLGSSSGSRLLEEIDSSMTGTVRQKRRRKIQHKSYQSQVTPPDPSGLSASYVVNNLIDAYFHLYNVYYPILHEKTFRDRVGTGQHHKYPRSPWRVTYHMALAIGHWASSSEHEHMKTNYYTAARASMSLHMLESGTVETVQAFLLMGNYLQMINRTNTGYNFVGLAYRMAIGLGLHREFSSTGTMNTIGHERRRQLFWTIYSFESGFNITTGRPPTMTDGFIDINLPLNIDDKESTLRDPVPEEVDYPTTYSSIIAHAKLARIADSIYHEYLLAKTAGSRMEFRLAELLERDLNAWRKALPSYFASDISQWFLGPRSVLRWKEQNLRILLWRGSQKYHNFLPTRFNAEEKCLDVAMESVHDIATFCMAYQDSLYHGLIWYATYFLVQASLAILVGFLGKDNSESHHDQEPPFWHHAIYESRDCLRKLARQSISAARCMEMLDRICSRFESFPTLNSSPNPEIYSLSNEAPELAIPPLDEASQQIPDFLRRFSENDLMFGDENQLTISDDVGDPNLRTLMNEVSLDLMGNMPLDLLFNDWVESPS</sequence>
<evidence type="ECO:0000256" key="5">
    <source>
        <dbReference type="SAM" id="Phobius"/>
    </source>
</evidence>
<evidence type="ECO:0000256" key="3">
    <source>
        <dbReference type="ARBA" id="ARBA00023242"/>
    </source>
</evidence>
<keyword evidence="3" id="KW-0539">Nucleus</keyword>
<dbReference type="GO" id="GO:0005634">
    <property type="term" value="C:nucleus"/>
    <property type="evidence" value="ECO:0007669"/>
    <property type="project" value="TreeGrafter"/>
</dbReference>
<dbReference type="AlphaFoldDB" id="A0A9W9TIA1"/>
<dbReference type="GO" id="GO:0000981">
    <property type="term" value="F:DNA-binding transcription factor activity, RNA polymerase II-specific"/>
    <property type="evidence" value="ECO:0007669"/>
    <property type="project" value="TreeGrafter"/>
</dbReference>
<keyword evidence="5" id="KW-0472">Membrane</keyword>
<dbReference type="RefSeq" id="XP_056497243.1">
    <property type="nucleotide sequence ID" value="XM_056647478.1"/>
</dbReference>
<evidence type="ECO:0000259" key="6">
    <source>
        <dbReference type="SMART" id="SM00906"/>
    </source>
</evidence>
<keyword evidence="5" id="KW-0812">Transmembrane</keyword>
<dbReference type="GO" id="GO:0000435">
    <property type="term" value="P:positive regulation of transcription from RNA polymerase II promoter by galactose"/>
    <property type="evidence" value="ECO:0007669"/>
    <property type="project" value="TreeGrafter"/>
</dbReference>
<comment type="caution">
    <text evidence="7">The sequence shown here is derived from an EMBL/GenBank/DDBJ whole genome shotgun (WGS) entry which is preliminary data.</text>
</comment>
<dbReference type="SMART" id="SM00906">
    <property type="entry name" value="Fungal_trans"/>
    <property type="match status" value="1"/>
</dbReference>
<gene>
    <name evidence="7" type="ORF">N7469_008560</name>
</gene>
<accession>A0A9W9TIA1</accession>
<dbReference type="Pfam" id="PF04082">
    <property type="entry name" value="Fungal_trans"/>
    <property type="match status" value="1"/>
</dbReference>
<proteinExistence type="predicted"/>
<evidence type="ECO:0000313" key="7">
    <source>
        <dbReference type="EMBL" id="KAJ5222320.1"/>
    </source>
</evidence>
<dbReference type="InterPro" id="IPR051127">
    <property type="entry name" value="Fungal_SecMet_Regulators"/>
</dbReference>
<dbReference type="PANTHER" id="PTHR47424">
    <property type="entry name" value="REGULATORY PROTEIN GAL4"/>
    <property type="match status" value="1"/>
</dbReference>
<keyword evidence="2" id="KW-0804">Transcription</keyword>
<dbReference type="EMBL" id="JAPQKT010000008">
    <property type="protein sequence ID" value="KAJ5222320.1"/>
    <property type="molecule type" value="Genomic_DNA"/>
</dbReference>
<evidence type="ECO:0000256" key="4">
    <source>
        <dbReference type="SAM" id="MobiDB-lite"/>
    </source>
</evidence>
<evidence type="ECO:0000256" key="2">
    <source>
        <dbReference type="ARBA" id="ARBA00023163"/>
    </source>
</evidence>
<organism evidence="7 8">
    <name type="scientific">Penicillium citrinum</name>
    <dbReference type="NCBI Taxonomy" id="5077"/>
    <lineage>
        <taxon>Eukaryota</taxon>
        <taxon>Fungi</taxon>
        <taxon>Dikarya</taxon>
        <taxon>Ascomycota</taxon>
        <taxon>Pezizomycotina</taxon>
        <taxon>Eurotiomycetes</taxon>
        <taxon>Eurotiomycetidae</taxon>
        <taxon>Eurotiales</taxon>
        <taxon>Aspergillaceae</taxon>
        <taxon>Penicillium</taxon>
    </lineage>
</organism>
<dbReference type="PANTHER" id="PTHR47424:SF2">
    <property type="entry name" value="TRANSCRIPTION FACTOR DOMAIN-CONTAINING PROTEIN-RELATED"/>
    <property type="match status" value="1"/>
</dbReference>
<keyword evidence="8" id="KW-1185">Reference proteome</keyword>
<dbReference type="CDD" id="cd12148">
    <property type="entry name" value="fungal_TF_MHR"/>
    <property type="match status" value="1"/>
</dbReference>
<evidence type="ECO:0000256" key="1">
    <source>
        <dbReference type="ARBA" id="ARBA00023015"/>
    </source>
</evidence>
<dbReference type="Proteomes" id="UP001147733">
    <property type="component" value="Unassembled WGS sequence"/>
</dbReference>